<organism evidence="2 3">
    <name type="scientific">Tetradesmus obliquus</name>
    <name type="common">Green alga</name>
    <name type="synonym">Acutodesmus obliquus</name>
    <dbReference type="NCBI Taxonomy" id="3088"/>
    <lineage>
        <taxon>Eukaryota</taxon>
        <taxon>Viridiplantae</taxon>
        <taxon>Chlorophyta</taxon>
        <taxon>core chlorophytes</taxon>
        <taxon>Chlorophyceae</taxon>
        <taxon>CS clade</taxon>
        <taxon>Sphaeropleales</taxon>
        <taxon>Scenedesmaceae</taxon>
        <taxon>Tetradesmus</taxon>
    </lineage>
</organism>
<dbReference type="InterPro" id="IPR027948">
    <property type="entry name" value="DUF4436"/>
</dbReference>
<evidence type="ECO:0000256" key="1">
    <source>
        <dbReference type="SAM" id="Phobius"/>
    </source>
</evidence>
<evidence type="ECO:0008006" key="4">
    <source>
        <dbReference type="Google" id="ProtNLM"/>
    </source>
</evidence>
<feature type="transmembrane region" description="Helical" evidence="1">
    <location>
        <begin position="345"/>
        <end position="371"/>
    </location>
</feature>
<reference evidence="2 3" key="1">
    <citation type="submission" date="2023-05" db="EMBL/GenBank/DDBJ databases">
        <title>A 100% complete, gapless, phased diploid assembly of the Scenedesmus obliquus UTEX 3031 genome.</title>
        <authorList>
            <person name="Biondi T.C."/>
            <person name="Hanschen E.R."/>
            <person name="Kwon T."/>
            <person name="Eng W."/>
            <person name="Kruse C.P.S."/>
            <person name="Koehler S.I."/>
            <person name="Kunde Y."/>
            <person name="Gleasner C.D."/>
            <person name="You Mak K.T."/>
            <person name="Polle J."/>
            <person name="Hovde B.T."/>
            <person name="Starkenburg S.R."/>
        </authorList>
    </citation>
    <scope>NUCLEOTIDE SEQUENCE [LARGE SCALE GENOMIC DNA]</scope>
    <source>
        <strain evidence="2 3">DOE0152z</strain>
    </source>
</reference>
<name>A0ABY8TZB9_TETOB</name>
<feature type="transmembrane region" description="Helical" evidence="1">
    <location>
        <begin position="284"/>
        <end position="302"/>
    </location>
</feature>
<keyword evidence="1" id="KW-0812">Transmembrane</keyword>
<gene>
    <name evidence="2" type="ORF">OEZ85_006443</name>
</gene>
<dbReference type="Proteomes" id="UP001244341">
    <property type="component" value="Chromosome 4b"/>
</dbReference>
<sequence length="388" mass="41620">MKQLPICKLMLAAAAASFTRWQRSYENLSILAALAGLLIGLPLYGALAAAQFGETSATTAVNIPQEQTAHLVELAAGKARGELTLLQHPTLASFLWLKVTVQDFDILDLQARIDMEIIAAGNYSDPQQPAALQLPANTQLVLQTANRVHTYASGDVPGAFAVTVPLAVERPLLFYPFDAYSIELVISLSLEELMQCADNSTVQTAPGAAVAQAGCNLALRNSSSALPLPLIVRAKNRVDTMRVPLRLNSFRELMSGPGAAAEPQPGPVSIYLQAHGRHTPFVCAYAVVLTLMCVAIGLYLTVMSLDQAFVRPRVLAPATINTFAACLFSIPRIRSSLPGNIPAGMLIDIFGFGWATILTGCGLLLMISLYVGQYSHQAKLFQSEKKTN</sequence>
<evidence type="ECO:0000313" key="3">
    <source>
        <dbReference type="Proteomes" id="UP001244341"/>
    </source>
</evidence>
<dbReference type="Pfam" id="PF14494">
    <property type="entry name" value="DUF4436"/>
    <property type="match status" value="1"/>
</dbReference>
<keyword evidence="1" id="KW-0472">Membrane</keyword>
<keyword evidence="3" id="KW-1185">Reference proteome</keyword>
<evidence type="ECO:0000313" key="2">
    <source>
        <dbReference type="EMBL" id="WIA12813.1"/>
    </source>
</evidence>
<proteinExistence type="predicted"/>
<accession>A0ABY8TZB9</accession>
<protein>
    <recommendedName>
        <fullName evidence="4">DUF4436 domain-containing protein</fullName>
    </recommendedName>
</protein>
<dbReference type="EMBL" id="CP126211">
    <property type="protein sequence ID" value="WIA12813.1"/>
    <property type="molecule type" value="Genomic_DNA"/>
</dbReference>
<keyword evidence="1" id="KW-1133">Transmembrane helix</keyword>